<protein>
    <submittedName>
        <fullName evidence="2">DinB family protein</fullName>
    </submittedName>
</protein>
<sequence length="164" mass="19373">MSEYRNLLISFETFIPWLENLNDVEETLFFKPVKEGKWSTAEIIAHIMFWDKYIMQEVIPQMHEGAEVLTEEDFQVINEQAANYVKSSNKNKNQLIDECIVARGELMSFLKNKSEEDFFSRFTLNGETVDQYTGYPHTLFNYIACFVWHDNHHKEQVEKFLAAS</sequence>
<dbReference type="AlphaFoldDB" id="A0A9J6RB90"/>
<dbReference type="Proteomes" id="UP001084197">
    <property type="component" value="Unassembled WGS sequence"/>
</dbReference>
<keyword evidence="3" id="KW-1185">Reference proteome</keyword>
<dbReference type="Gene3D" id="1.20.120.450">
    <property type="entry name" value="dinb family like domain"/>
    <property type="match status" value="1"/>
</dbReference>
<evidence type="ECO:0000313" key="3">
    <source>
        <dbReference type="Proteomes" id="UP001084197"/>
    </source>
</evidence>
<organism evidence="2 3">
    <name type="scientific">Natronobacillus azotifigens</name>
    <dbReference type="NCBI Taxonomy" id="472978"/>
    <lineage>
        <taxon>Bacteria</taxon>
        <taxon>Bacillati</taxon>
        <taxon>Bacillota</taxon>
        <taxon>Bacilli</taxon>
        <taxon>Bacillales</taxon>
        <taxon>Bacillaceae</taxon>
        <taxon>Natronobacillus</taxon>
    </lineage>
</organism>
<reference evidence="2" key="1">
    <citation type="submission" date="2022-11" db="EMBL/GenBank/DDBJ databases">
        <title>WGS of Natronobacillus azotifigens 24KS-1, an anaerobic diazotrophic haloalkaliphile from soda-rich habitats.</title>
        <authorList>
            <person name="Sorokin D.Y."/>
            <person name="Merkel A.Y."/>
        </authorList>
    </citation>
    <scope>NUCLEOTIDE SEQUENCE</scope>
    <source>
        <strain evidence="2">24KS-1</strain>
    </source>
</reference>
<gene>
    <name evidence="2" type="ORF">OWO01_06210</name>
</gene>
<evidence type="ECO:0000259" key="1">
    <source>
        <dbReference type="Pfam" id="PF12867"/>
    </source>
</evidence>
<dbReference type="SUPFAM" id="SSF109854">
    <property type="entry name" value="DinB/YfiT-like putative metalloenzymes"/>
    <property type="match status" value="1"/>
</dbReference>
<proteinExistence type="predicted"/>
<comment type="caution">
    <text evidence="2">The sequence shown here is derived from an EMBL/GenBank/DDBJ whole genome shotgun (WGS) entry which is preliminary data.</text>
</comment>
<dbReference type="EMBL" id="JAPRAT010000009">
    <property type="protein sequence ID" value="MCZ0702799.1"/>
    <property type="molecule type" value="Genomic_DNA"/>
</dbReference>
<dbReference type="RefSeq" id="WP_268779571.1">
    <property type="nucleotide sequence ID" value="NZ_JAPRAT010000009.1"/>
</dbReference>
<dbReference type="InterPro" id="IPR034660">
    <property type="entry name" value="DinB/YfiT-like"/>
</dbReference>
<dbReference type="InterPro" id="IPR024775">
    <property type="entry name" value="DinB-like"/>
</dbReference>
<dbReference type="Pfam" id="PF12867">
    <property type="entry name" value="DinB_2"/>
    <property type="match status" value="1"/>
</dbReference>
<feature type="domain" description="DinB-like" evidence="1">
    <location>
        <begin position="14"/>
        <end position="157"/>
    </location>
</feature>
<evidence type="ECO:0000313" key="2">
    <source>
        <dbReference type="EMBL" id="MCZ0702799.1"/>
    </source>
</evidence>
<accession>A0A9J6RB90</accession>
<name>A0A9J6RB90_9BACI</name>